<keyword evidence="5" id="KW-1185">Reference proteome</keyword>
<dbReference type="EMBL" id="CAMXCT010000289">
    <property type="protein sequence ID" value="CAI3976682.1"/>
    <property type="molecule type" value="Genomic_DNA"/>
</dbReference>
<gene>
    <name evidence="3" type="ORF">C1SCF055_LOCUS4883</name>
</gene>
<accession>A0A9P1BNM5</accession>
<evidence type="ECO:0000313" key="4">
    <source>
        <dbReference type="EMBL" id="CAL1130057.1"/>
    </source>
</evidence>
<keyword evidence="1" id="KW-0175">Coiled coil</keyword>
<evidence type="ECO:0000313" key="5">
    <source>
        <dbReference type="Proteomes" id="UP001152797"/>
    </source>
</evidence>
<feature type="compositionally biased region" description="Basic residues" evidence="2">
    <location>
        <begin position="112"/>
        <end position="125"/>
    </location>
</feature>
<dbReference type="EMBL" id="CAMXCT030000289">
    <property type="protein sequence ID" value="CAL4763994.1"/>
    <property type="molecule type" value="Genomic_DNA"/>
</dbReference>
<feature type="coiled-coil region" evidence="1">
    <location>
        <begin position="559"/>
        <end position="636"/>
    </location>
</feature>
<feature type="coiled-coil region" evidence="1">
    <location>
        <begin position="207"/>
        <end position="284"/>
    </location>
</feature>
<feature type="region of interest" description="Disordered" evidence="2">
    <location>
        <begin position="751"/>
        <end position="780"/>
    </location>
</feature>
<name>A0A9P1BNM5_9DINO</name>
<feature type="compositionally biased region" description="Polar residues" evidence="2">
    <location>
        <begin position="757"/>
        <end position="780"/>
    </location>
</feature>
<feature type="region of interest" description="Disordered" evidence="2">
    <location>
        <begin position="433"/>
        <end position="515"/>
    </location>
</feature>
<feature type="compositionally biased region" description="Basic and acidic residues" evidence="2">
    <location>
        <begin position="89"/>
        <end position="103"/>
    </location>
</feature>
<reference evidence="3" key="1">
    <citation type="submission" date="2022-10" db="EMBL/GenBank/DDBJ databases">
        <authorList>
            <person name="Chen Y."/>
            <person name="Dougan E. K."/>
            <person name="Chan C."/>
            <person name="Rhodes N."/>
            <person name="Thang M."/>
        </authorList>
    </citation>
    <scope>NUCLEOTIDE SEQUENCE</scope>
</reference>
<feature type="non-terminal residue" evidence="3">
    <location>
        <position position="1"/>
    </location>
</feature>
<dbReference type="Proteomes" id="UP001152797">
    <property type="component" value="Unassembled WGS sequence"/>
</dbReference>
<evidence type="ECO:0000313" key="3">
    <source>
        <dbReference type="EMBL" id="CAI3976682.1"/>
    </source>
</evidence>
<feature type="compositionally biased region" description="Basic residues" evidence="2">
    <location>
        <begin position="464"/>
        <end position="477"/>
    </location>
</feature>
<feature type="compositionally biased region" description="Basic and acidic residues" evidence="2">
    <location>
        <begin position="478"/>
        <end position="493"/>
    </location>
</feature>
<protein>
    <submittedName>
        <fullName evidence="3">Uncharacterized protein</fullName>
    </submittedName>
</protein>
<comment type="caution">
    <text evidence="3">The sequence shown here is derived from an EMBL/GenBank/DDBJ whole genome shotgun (WGS) entry which is preliminary data.</text>
</comment>
<dbReference type="EMBL" id="CAMXCT020000289">
    <property type="protein sequence ID" value="CAL1130057.1"/>
    <property type="molecule type" value="Genomic_DNA"/>
</dbReference>
<feature type="compositionally biased region" description="Basic and acidic residues" evidence="2">
    <location>
        <begin position="126"/>
        <end position="141"/>
    </location>
</feature>
<reference evidence="4" key="2">
    <citation type="submission" date="2024-04" db="EMBL/GenBank/DDBJ databases">
        <authorList>
            <person name="Chen Y."/>
            <person name="Shah S."/>
            <person name="Dougan E. K."/>
            <person name="Thang M."/>
            <person name="Chan C."/>
        </authorList>
    </citation>
    <scope>NUCLEOTIDE SEQUENCE [LARGE SCALE GENOMIC DNA]</scope>
</reference>
<feature type="compositionally biased region" description="Basic and acidic residues" evidence="2">
    <location>
        <begin position="441"/>
        <end position="455"/>
    </location>
</feature>
<organism evidence="3">
    <name type="scientific">Cladocopium goreaui</name>
    <dbReference type="NCBI Taxonomy" id="2562237"/>
    <lineage>
        <taxon>Eukaryota</taxon>
        <taxon>Sar</taxon>
        <taxon>Alveolata</taxon>
        <taxon>Dinophyceae</taxon>
        <taxon>Suessiales</taxon>
        <taxon>Symbiodiniaceae</taxon>
        <taxon>Cladocopium</taxon>
    </lineage>
</organism>
<evidence type="ECO:0000256" key="2">
    <source>
        <dbReference type="SAM" id="MobiDB-lite"/>
    </source>
</evidence>
<feature type="region of interest" description="Disordered" evidence="2">
    <location>
        <begin position="682"/>
        <end position="737"/>
    </location>
</feature>
<sequence>RRFRRQRAVARFLWHKHRTGQAALTYKQLHKIHNRLSRHHSRDPVFVANIMANMETYPWHCSCGRLNGKRHVHCPACKAHWSAGVPHSNEPKSPRTYNYHEDQSEQWDWQNRGRKTQRKWKGHQHRPYDRSESARRREKGGGKGKGNKSASTAQQAPVPPTASALSHAELLSAVRKNYPDITQAPEDIQRAVEKAEKFTSKALTTDLNKASKQVGKAARQLSQVKDARTSHRQNWLKHLKDSVVSWQKQLQLFKDQQKEYGDQLNRAQQELNIARRHLQQLNKQAAAVGAPLSTETGDAIPESAEGDTNSTFELWKWRWSFSAPPDPRHRHRTPPAEMREDPWKMHWDDMDMRRFRRQRAVARFLWHKHRTGQAALTYKQLHKIHNRLSRHHSRDPVFVANIMANMETYPWHCSCGRLNGKRHVHCPACKAHWSAGVPHSNEPKSPRTYNYHEDQSEQWDWQNRGRKTQRKWKGHQHRPYDRSESARRREKGGGKGKGNKSASTAQQAPVPPTASALSHAELLSAVRKNYPDITQAPEDIQRAVEKAEKFTSKALTTDLNKASKQVGKAARQLSQVKDARTSHRQNWLKHLKDSVVSWQKQLQLFKDQQKEYGDQLNRAQQELNIARRHLQQLNKQAAAVGAPLSTETGDAIPESAEGDTNSTFEMEAQALVQQVQESLQQSIAAASKTDEAMEVLSDEEDRRTKRPRSMEPFGGSAQDGGFDGQRSSSPKQYEDESDLSFLMARAPGARMPLAEPSTDSDSDLNTNPPTSPSSFGPPQEWQSAQVYDLNGNFAHGRVHTQPPEASFADIRRLLGMTHHAVANIFDIRPSPKDLQAANIAPFLLLAHTDMRFGDTRRAVLIDVELHGPTFESVVEIDRYTTLLPTPIHRSLILRIAGVLQYCSTMRNRCLLWHRGALINARSRANLDLNHGDYIRIAVPPFEPSSISTYYAVRACQHGLNRRQIIQRHRRQPDPDELFTDVEAAQRPADEATLLQVSATDAALPQATWIKLPTTVTIRNFGKCADPQFVASAPGAYQPPRQAEQNQPWPSWFSSLHQAFAEQAAIACEEEGPIAFLTTWYITGPYESANEESRVFRLDQHHHYWKTDLVDLWRDKIDMAQDLELVFVQPQPPSHDTEWTIGHLILYQRVRPPLKPALVTIKFLTDRRTGINHAVAALDSPTNAFHLRDLCQLGRICIDRLCELQISDRLFQGTDAALFRAGNNLIFNVHPPVVTSHFGDEHIVAPQWLTTSTQTNQLEFEATPILQDQTAFIQALFPHWDVHARPGPAHLERLLLVDTWCLHSDRIRTNDEMRQVIFADDFHNWELHLRSTWQDLLEPQVEVDFAIVWESPERDFDRSRIHIIVHHLVLQVPRLPSERPQRRLQPDVQDLAHNLEEAHNRHYLHQAMVTPSWNVACKFEDAVIANVIAALPAWCRLHDHAFAKTQFDLTRAAAEAQTAIRLQDSEYYQAIAADMKAARLFIYWIENELSDFVPEDDQVQHMQLLETAYMSVLEDLRPWTLRLRYKELAAQLCHLEQADDVAPRPTQNQPQSRRARQHPIEMDYANMVKEEHERRQWRIDCRPQLSLTPEQGTFYIIHLYAGRRRDRDFHYHMNTLLQGSKQAWTASVTVISLDTAIDEAMNVHSPKLWSWLLAAAKAGRILGFLLGPPCETWSSARHEVIEDAAGHPIKGPRPLRLADQCWGVEGLSLRELRQLSVGTCLLLRGLWLCVPIALSGGAVILEHPAPPMQADRPSIFRTGIITLLLREGWLFKRHSFQQWKHGAQGVKPTSLFFANNSIPKVLDELALQSVERPTQTLIGKGHDGLFRTTVAKEYPDNLCECFAHAVWRHISGLPLRSDGILPNDFATELAVLSSRVDPGKAMKPDYQPTG</sequence>
<proteinExistence type="predicted"/>
<feature type="region of interest" description="Disordered" evidence="2">
    <location>
        <begin position="81"/>
        <end position="163"/>
    </location>
</feature>
<dbReference type="OrthoDB" id="1421278at2759"/>
<evidence type="ECO:0000256" key="1">
    <source>
        <dbReference type="SAM" id="Coils"/>
    </source>
</evidence>